<proteinExistence type="predicted"/>
<dbReference type="Gene3D" id="3.30.420.10">
    <property type="entry name" value="Ribonuclease H-like superfamily/Ribonuclease H"/>
    <property type="match status" value="1"/>
</dbReference>
<gene>
    <name evidence="1" type="ORF">OCBIM_22023230mg</name>
</gene>
<dbReference type="InterPro" id="IPR036397">
    <property type="entry name" value="RNaseH_sf"/>
</dbReference>
<dbReference type="PANTHER" id="PTHR46060">
    <property type="entry name" value="MARINER MOS1 TRANSPOSASE-LIKE PROTEIN"/>
    <property type="match status" value="1"/>
</dbReference>
<dbReference type="AlphaFoldDB" id="A0A0L8H3J0"/>
<organism evidence="1">
    <name type="scientific">Octopus bimaculoides</name>
    <name type="common">California two-spotted octopus</name>
    <dbReference type="NCBI Taxonomy" id="37653"/>
    <lineage>
        <taxon>Eukaryota</taxon>
        <taxon>Metazoa</taxon>
        <taxon>Spiralia</taxon>
        <taxon>Lophotrochozoa</taxon>
        <taxon>Mollusca</taxon>
        <taxon>Cephalopoda</taxon>
        <taxon>Coleoidea</taxon>
        <taxon>Octopodiformes</taxon>
        <taxon>Octopoda</taxon>
        <taxon>Incirrata</taxon>
        <taxon>Octopodidae</taxon>
        <taxon>Octopus</taxon>
    </lineage>
</organism>
<reference evidence="1" key="1">
    <citation type="submission" date="2015-07" db="EMBL/GenBank/DDBJ databases">
        <title>MeaNS - Measles Nucleotide Surveillance Program.</title>
        <authorList>
            <person name="Tran T."/>
            <person name="Druce J."/>
        </authorList>
    </citation>
    <scope>NUCLEOTIDE SEQUENCE</scope>
    <source>
        <strain evidence="1">UCB-OBI-ISO-001</strain>
        <tissue evidence="1">Gonad</tissue>
    </source>
</reference>
<dbReference type="PANTHER" id="PTHR46060:SF1">
    <property type="entry name" value="MARINER MOS1 TRANSPOSASE-LIKE PROTEIN"/>
    <property type="match status" value="1"/>
</dbReference>
<dbReference type="InterPro" id="IPR052709">
    <property type="entry name" value="Transposase-MT_Hybrid"/>
</dbReference>
<dbReference type="GO" id="GO:0003676">
    <property type="term" value="F:nucleic acid binding"/>
    <property type="evidence" value="ECO:0007669"/>
    <property type="project" value="InterPro"/>
</dbReference>
<protein>
    <submittedName>
        <fullName evidence="1">Uncharacterized protein</fullName>
    </submittedName>
</protein>
<sequence>MELPIDATASVKFAQLFGSLNAKGIKPIEIHRQLMEVYGESCMDVKNFREWCKEFAAGRTEIHDEKRCGRPSISDERQSRSLSKSCVKISGTLDDLLILVPEVSQSTIHRVLSEKWQYRKVCTKEHLVGTRFSNDDDEVKDEVQRFLDDLAVSWYDKGTQRLPQRQQKCIDRNGDYVEKIDKCLNFKII</sequence>
<accession>A0A0L8H3J0</accession>
<name>A0A0L8H3J0_OCTBM</name>
<evidence type="ECO:0000313" key="1">
    <source>
        <dbReference type="EMBL" id="KOF83772.1"/>
    </source>
</evidence>
<dbReference type="EMBL" id="KQ419378">
    <property type="protein sequence ID" value="KOF83772.1"/>
    <property type="molecule type" value="Genomic_DNA"/>
</dbReference>
<dbReference type="OrthoDB" id="6154603at2759"/>